<dbReference type="EMBL" id="CP002869">
    <property type="protein sequence ID" value="AEI39670.1"/>
    <property type="molecule type" value="Genomic_DNA"/>
</dbReference>
<sequence length="37" mass="3846">MDGMSYVSGALPAALLASIFEIDFMPDGNCIVVDGIL</sequence>
<dbReference type="AlphaFoldDB" id="F8FCU8"/>
<protein>
    <submittedName>
        <fullName evidence="1">Uncharacterized protein</fullName>
    </submittedName>
</protein>
<evidence type="ECO:0000313" key="1">
    <source>
        <dbReference type="EMBL" id="AEI39670.1"/>
    </source>
</evidence>
<proteinExistence type="predicted"/>
<dbReference type="HOGENOM" id="CLU_3346713_0_0_9"/>
<name>F8FCU8_PAEMK</name>
<gene>
    <name evidence="1" type="ordered locus">KNP414_01102</name>
</gene>
<accession>F8FCU8</accession>
<dbReference type="Proteomes" id="UP000006620">
    <property type="component" value="Chromosome"/>
</dbReference>
<reference evidence="2" key="1">
    <citation type="submission" date="2011-06" db="EMBL/GenBank/DDBJ databases">
        <title>Complete genome sequence of Paenibacillus mucilaginosus KNP414.</title>
        <authorList>
            <person name="Wang J."/>
            <person name="Hu S."/>
            <person name="Hu X."/>
            <person name="Zhang B."/>
            <person name="Dong D."/>
            <person name="Zhang S."/>
            <person name="Zhao K."/>
            <person name="Wu D."/>
        </authorList>
    </citation>
    <scope>NUCLEOTIDE SEQUENCE [LARGE SCALE GENOMIC DNA]</scope>
    <source>
        <strain evidence="2">KNP414</strain>
    </source>
</reference>
<reference evidence="1 2" key="2">
    <citation type="journal article" date="2013" name="Genome Announc.">
        <title>Genome Sequence of Growth-Improving Paenibacillus mucilaginosus Strain KNP414.</title>
        <authorList>
            <person name="Lu J.J."/>
            <person name="Wang J.F."/>
            <person name="Hu X.F."/>
        </authorList>
    </citation>
    <scope>NUCLEOTIDE SEQUENCE [LARGE SCALE GENOMIC DNA]</scope>
    <source>
        <strain evidence="1 2">KNP414</strain>
    </source>
</reference>
<evidence type="ECO:0000313" key="2">
    <source>
        <dbReference type="Proteomes" id="UP000006620"/>
    </source>
</evidence>
<dbReference type="KEGG" id="pms:KNP414_01102"/>
<organism evidence="1 2">
    <name type="scientific">Paenibacillus mucilaginosus (strain KNP414)</name>
    <dbReference type="NCBI Taxonomy" id="1036673"/>
    <lineage>
        <taxon>Bacteria</taxon>
        <taxon>Bacillati</taxon>
        <taxon>Bacillota</taxon>
        <taxon>Bacilli</taxon>
        <taxon>Bacillales</taxon>
        <taxon>Paenibacillaceae</taxon>
        <taxon>Paenibacillus</taxon>
    </lineage>
</organism>